<dbReference type="Proteomes" id="UP001549037">
    <property type="component" value="Unassembled WGS sequence"/>
</dbReference>
<accession>A0ABV2JGI8</accession>
<proteinExistence type="predicted"/>
<name>A0ABV2JGI8_9STRE</name>
<evidence type="ECO:0000313" key="3">
    <source>
        <dbReference type="EMBL" id="MET3634882.1"/>
    </source>
</evidence>
<evidence type="ECO:0000259" key="1">
    <source>
        <dbReference type="Pfam" id="PF14506"/>
    </source>
</evidence>
<feature type="domain" description="CppA N-terminal" evidence="1">
    <location>
        <begin position="9"/>
        <end position="133"/>
    </location>
</feature>
<dbReference type="Pfam" id="PF14507">
    <property type="entry name" value="CppA_C"/>
    <property type="match status" value="1"/>
</dbReference>
<gene>
    <name evidence="3" type="ORF">ABID28_001543</name>
</gene>
<dbReference type="EMBL" id="JBEPLN010000030">
    <property type="protein sequence ID" value="MET3634882.1"/>
    <property type="molecule type" value="Genomic_DNA"/>
</dbReference>
<evidence type="ECO:0000313" key="4">
    <source>
        <dbReference type="Proteomes" id="UP001549037"/>
    </source>
</evidence>
<dbReference type="InterPro" id="IPR032702">
    <property type="entry name" value="CppA_N"/>
</dbReference>
<dbReference type="Gene3D" id="3.10.180.40">
    <property type="entry name" value="C3-degrading proteinase like domains"/>
    <property type="match status" value="1"/>
</dbReference>
<dbReference type="InterPro" id="IPR032703">
    <property type="entry name" value="CppA_C"/>
</dbReference>
<keyword evidence="4" id="KW-1185">Reference proteome</keyword>
<organism evidence="3 4">
    <name type="scientific">Streptococcus porcorum</name>
    <dbReference type="NCBI Taxonomy" id="701526"/>
    <lineage>
        <taxon>Bacteria</taxon>
        <taxon>Bacillati</taxon>
        <taxon>Bacillota</taxon>
        <taxon>Bacilli</taxon>
        <taxon>Lactobacillales</taxon>
        <taxon>Streptococcaceae</taxon>
        <taxon>Streptococcus</taxon>
    </lineage>
</organism>
<dbReference type="SUPFAM" id="SSF54593">
    <property type="entry name" value="Glyoxalase/Bleomycin resistance protein/Dihydroxybiphenyl dioxygenase"/>
    <property type="match status" value="1"/>
</dbReference>
<comment type="caution">
    <text evidence="3">The sequence shown here is derived from an EMBL/GenBank/DDBJ whole genome shotgun (WGS) entry which is preliminary data.</text>
</comment>
<feature type="domain" description="CppA C-terminal" evidence="2">
    <location>
        <begin position="147"/>
        <end position="248"/>
    </location>
</feature>
<dbReference type="Gene3D" id="3.10.180.10">
    <property type="entry name" value="2,3-Dihydroxybiphenyl 1,2-Dioxygenase, domain 1"/>
    <property type="match status" value="1"/>
</dbReference>
<dbReference type="Pfam" id="PF14506">
    <property type="entry name" value="CppA_N"/>
    <property type="match status" value="1"/>
</dbReference>
<dbReference type="RefSeq" id="WP_354369600.1">
    <property type="nucleotide sequence ID" value="NZ_JBEPLN010000030.1"/>
</dbReference>
<protein>
    <submittedName>
        <fullName evidence="3">Catechol 2,3-dioxygenase-like lactoylglutathione lyase family enzyme</fullName>
    </submittedName>
</protein>
<reference evidence="3 4" key="1">
    <citation type="submission" date="2024-06" db="EMBL/GenBank/DDBJ databases">
        <title>Genomic Encyclopedia of Type Strains, Phase IV (KMG-IV): sequencing the most valuable type-strain genomes for metagenomic binning, comparative biology and taxonomic classification.</title>
        <authorList>
            <person name="Goeker M."/>
        </authorList>
    </citation>
    <scope>NUCLEOTIDE SEQUENCE [LARGE SCALE GENOMIC DNA]</scope>
    <source>
        <strain evidence="3 4">DSM 28302</strain>
    </source>
</reference>
<evidence type="ECO:0000259" key="2">
    <source>
        <dbReference type="Pfam" id="PF14507"/>
    </source>
</evidence>
<dbReference type="InterPro" id="IPR029068">
    <property type="entry name" value="Glyas_Bleomycin-R_OHBP_Dase"/>
</dbReference>
<sequence length="250" mass="28906">MTLFKNMVFSLPFIRVNNKDKNSAFYRETLGFNLHSEENGLALFSSKEDQTIKFIIEESPSMRTRRVRDGKKKLKQIVVKCHQAADIENLLAKGVDYDKLYRGENGFAFEATSPEQDRFLLHAEDDLSTLVEIETADFQSHTEDWGLSDFVIQEIVLRVPSKDAQDFYQDLFGDALPLNLSFVVEEGCDLQVEPNVTWDLEVLEFKVNPDTDLSQLKTYFEDKGLEVYLDRAEKILVISDLSRIELWFVK</sequence>